<keyword evidence="6 9" id="KW-1133">Transmembrane helix</keyword>
<keyword evidence="1" id="KW-0808">Transferase</keyword>
<dbReference type="SUPFAM" id="SSF56112">
    <property type="entry name" value="Protein kinase-like (PK-like)"/>
    <property type="match status" value="1"/>
</dbReference>
<keyword evidence="5" id="KW-0067">ATP-binding</keyword>
<keyword evidence="3" id="KW-0547">Nucleotide-binding</keyword>
<evidence type="ECO:0000256" key="9">
    <source>
        <dbReference type="SAM" id="Phobius"/>
    </source>
</evidence>
<evidence type="ECO:0000256" key="8">
    <source>
        <dbReference type="ARBA" id="ARBA00037847"/>
    </source>
</evidence>
<comment type="subcellular location">
    <subcellularLocation>
        <location evidence="8">Endomembrane system</location>
        <topology evidence="8">Single-pass membrane protein</topology>
    </subcellularLocation>
</comment>
<evidence type="ECO:0000313" key="10">
    <source>
        <dbReference type="Proteomes" id="UP000694941"/>
    </source>
</evidence>
<dbReference type="Gene3D" id="1.10.510.10">
    <property type="entry name" value="Transferase(Phosphotransferase) domain 1"/>
    <property type="match status" value="1"/>
</dbReference>
<dbReference type="PANTHER" id="PTHR22618">
    <property type="entry name" value="PROTEIN O-MANNOSE KINASE"/>
    <property type="match status" value="1"/>
</dbReference>
<evidence type="ECO:0000256" key="5">
    <source>
        <dbReference type="ARBA" id="ARBA00022840"/>
    </source>
</evidence>
<accession>A0ABM1BTJ2</accession>
<evidence type="ECO:0000256" key="2">
    <source>
        <dbReference type="ARBA" id="ARBA00022692"/>
    </source>
</evidence>
<dbReference type="Proteomes" id="UP000694941">
    <property type="component" value="Unplaced"/>
</dbReference>
<dbReference type="RefSeq" id="XP_022256604.1">
    <property type="nucleotide sequence ID" value="XM_022400896.1"/>
</dbReference>
<dbReference type="GeneID" id="106472296"/>
<keyword evidence="4" id="KW-0418">Kinase</keyword>
<feature type="transmembrane region" description="Helical" evidence="9">
    <location>
        <begin position="12"/>
        <end position="31"/>
    </location>
</feature>
<gene>
    <name evidence="11 12 13" type="primary">LOC106472296</name>
</gene>
<reference evidence="11 12" key="1">
    <citation type="submission" date="2025-05" db="UniProtKB">
        <authorList>
            <consortium name="RefSeq"/>
        </authorList>
    </citation>
    <scope>IDENTIFICATION</scope>
    <source>
        <tissue evidence="11 12">Muscle</tissue>
    </source>
</reference>
<keyword evidence="10" id="KW-1185">Reference proteome</keyword>
<evidence type="ECO:0000256" key="7">
    <source>
        <dbReference type="ARBA" id="ARBA00023136"/>
    </source>
</evidence>
<dbReference type="InterPro" id="IPR011009">
    <property type="entry name" value="Kinase-like_dom_sf"/>
</dbReference>
<keyword evidence="7 9" id="KW-0472">Membrane</keyword>
<keyword evidence="2 9" id="KW-0812">Transmembrane</keyword>
<sequence length="343" mass="39841">MIVFTPAFNQKWLVLLLALMALTLAVLYPLLKSSFIGNIFPEKRWHCYKDLTANERVVCRPLCSKGQFSLPGMSSCHPWLTCDDFLNIFPQKLLVKSVVKKVIQAKWKSYVVVMSSLASSHYQEDFKHHLKMLQSWSGNSLIIQLLGFCNDTIITEFYKLGSALNVWTLMNKQLRKYDSLIKRLNLCISYINIIKFLHFSPNGTRVMCDSNSLEKTLSQFLLQPDLHLVLNDLDALPEVKPESGKKIKCGHVELMGDFIAPEQRWPYPDLLFDDNEMPGYDEKTDIWKVPNVCNWFLEDDDNSEFLKLKLFKIHKQCKHLNASLRPTAQEVFQEYERVLQELL</sequence>
<name>A0ABM1BTJ2_LIMPO</name>
<evidence type="ECO:0000313" key="12">
    <source>
        <dbReference type="RefSeq" id="XP_013788384.1"/>
    </source>
</evidence>
<dbReference type="RefSeq" id="XP_013788384.1">
    <property type="nucleotide sequence ID" value="XM_013932930.2"/>
</dbReference>
<protein>
    <submittedName>
        <fullName evidence="11 12">Protein O-mannose kinase-like isoform X1</fullName>
    </submittedName>
</protein>
<evidence type="ECO:0000313" key="11">
    <source>
        <dbReference type="RefSeq" id="XP_013788383.1"/>
    </source>
</evidence>
<evidence type="ECO:0000256" key="3">
    <source>
        <dbReference type="ARBA" id="ARBA00022741"/>
    </source>
</evidence>
<organism evidence="10 12">
    <name type="scientific">Limulus polyphemus</name>
    <name type="common">Atlantic horseshoe crab</name>
    <dbReference type="NCBI Taxonomy" id="6850"/>
    <lineage>
        <taxon>Eukaryota</taxon>
        <taxon>Metazoa</taxon>
        <taxon>Ecdysozoa</taxon>
        <taxon>Arthropoda</taxon>
        <taxon>Chelicerata</taxon>
        <taxon>Merostomata</taxon>
        <taxon>Xiphosura</taxon>
        <taxon>Limulidae</taxon>
        <taxon>Limulus</taxon>
    </lineage>
</organism>
<proteinExistence type="predicted"/>
<evidence type="ECO:0000256" key="4">
    <source>
        <dbReference type="ARBA" id="ARBA00022777"/>
    </source>
</evidence>
<evidence type="ECO:0000313" key="13">
    <source>
        <dbReference type="RefSeq" id="XP_022256604.1"/>
    </source>
</evidence>
<evidence type="ECO:0000256" key="6">
    <source>
        <dbReference type="ARBA" id="ARBA00022989"/>
    </source>
</evidence>
<dbReference type="PANTHER" id="PTHR22618:SF2">
    <property type="entry name" value="PROTEIN O-MANNOSE KINASE"/>
    <property type="match status" value="1"/>
</dbReference>
<dbReference type="RefSeq" id="XP_013788383.1">
    <property type="nucleotide sequence ID" value="XM_013932929.2"/>
</dbReference>
<dbReference type="InterPro" id="IPR039318">
    <property type="entry name" value="POMK"/>
</dbReference>
<evidence type="ECO:0000256" key="1">
    <source>
        <dbReference type="ARBA" id="ARBA00022679"/>
    </source>
</evidence>